<accession>A0A078APN4</accession>
<name>A0A078APN4_STYLE</name>
<organism evidence="3 4">
    <name type="scientific">Stylonychia lemnae</name>
    <name type="common">Ciliate</name>
    <dbReference type="NCBI Taxonomy" id="5949"/>
    <lineage>
        <taxon>Eukaryota</taxon>
        <taxon>Sar</taxon>
        <taxon>Alveolata</taxon>
        <taxon>Ciliophora</taxon>
        <taxon>Intramacronucleata</taxon>
        <taxon>Spirotrichea</taxon>
        <taxon>Stichotrichia</taxon>
        <taxon>Sporadotrichida</taxon>
        <taxon>Oxytrichidae</taxon>
        <taxon>Stylonychinae</taxon>
        <taxon>Stylonychia</taxon>
    </lineage>
</organism>
<evidence type="ECO:0000313" key="3">
    <source>
        <dbReference type="EMBL" id="CDW83267.1"/>
    </source>
</evidence>
<evidence type="ECO:0000256" key="2">
    <source>
        <dbReference type="SAM" id="MobiDB-lite"/>
    </source>
</evidence>
<feature type="region of interest" description="Disordered" evidence="2">
    <location>
        <begin position="439"/>
        <end position="523"/>
    </location>
</feature>
<keyword evidence="1" id="KW-0175">Coiled coil</keyword>
<sequence>MLTKERSILEEDDPIPTQQQQQKVSSNQLNAPNPILIKKEDSNSNQQQQLSNRSNSKQNHDPLKHSNKLVENYSEIDWFDFEMRMRKLVHQLMEPTFKQSTEDRALVSKLQRFLEDHDRRVNDIEIILFKKDEEERMGLFDSIYKKITENERQRLMEEEKLRDEIAYVKNEISGVVFSQLNLNRSLKNQEDQTLGLNKEFQEFNNRIRKWQEDFLEKYSKQYNSLLGEISEIREKNIVLDNGLFKKEQEIRRLQNHIQQLQKQVEGHDAWLHKMQDQINDIDKRKCDIVDVNKDLKNLDSEIDKIKLDVDNHGNHFAMVENFVEKYIPIRIQSTISEVLSVILPYKEKNKLGEFEKKRFAELHQIILEDDGIPRLAEQLKQIRMKMEERPYQSKKKLMAMVRRGDYVSINSSSKHGGSVFNDGASEASNGSKLLKRQMTLSSSSNMNPNDGGKHAGDDSGRNRNSKAQRIKLPTQTQKVGDHPDSVRDKANLLQKPEIAYEDSPSQRQRLNSQQKDRDYGHKELSDFTIEVKRQRRASVIRNPISDNNIVIQNSVKNDNQQTIKEEDSSKGVNSDNENHKESRSTVSYDIRDEPIVHEIRREESSEEDEDEDEDMDDYYQNSRINQKLHEINIQTQKLKYFMDDQVKNFRVEIDQFKEKSLSSTKELDQFVQSIYADLQNLLETRKREKQDMVADMHQQHAKVDELLLNKDYVNTSLIQISTIVIFLILQMIARWLA</sequence>
<feature type="compositionally biased region" description="Polar residues" evidence="2">
    <location>
        <begin position="551"/>
        <end position="562"/>
    </location>
</feature>
<proteinExistence type="predicted"/>
<evidence type="ECO:0000313" key="4">
    <source>
        <dbReference type="Proteomes" id="UP000039865"/>
    </source>
</evidence>
<feature type="compositionally biased region" description="Basic and acidic residues" evidence="2">
    <location>
        <begin position="479"/>
        <end position="490"/>
    </location>
</feature>
<feature type="compositionally biased region" description="Acidic residues" evidence="2">
    <location>
        <begin position="604"/>
        <end position="615"/>
    </location>
</feature>
<feature type="compositionally biased region" description="Low complexity" evidence="2">
    <location>
        <begin position="43"/>
        <end position="57"/>
    </location>
</feature>
<feature type="compositionally biased region" description="Basic and acidic residues" evidence="2">
    <location>
        <begin position="451"/>
        <end position="461"/>
    </location>
</feature>
<feature type="compositionally biased region" description="Basic and acidic residues" evidence="2">
    <location>
        <begin position="576"/>
        <end position="603"/>
    </location>
</feature>
<feature type="coiled-coil region" evidence="1">
    <location>
        <begin position="186"/>
        <end position="263"/>
    </location>
</feature>
<dbReference type="AlphaFoldDB" id="A0A078APN4"/>
<feature type="compositionally biased region" description="Polar residues" evidence="2">
    <location>
        <begin position="503"/>
        <end position="513"/>
    </location>
</feature>
<feature type="compositionally biased region" description="Basic and acidic residues" evidence="2">
    <location>
        <begin position="514"/>
        <end position="523"/>
    </location>
</feature>
<dbReference type="Proteomes" id="UP000039865">
    <property type="component" value="Unassembled WGS sequence"/>
</dbReference>
<keyword evidence="4" id="KW-1185">Reference proteome</keyword>
<feature type="region of interest" description="Disordered" evidence="2">
    <location>
        <begin position="551"/>
        <end position="615"/>
    </location>
</feature>
<dbReference type="OrthoDB" id="313100at2759"/>
<protein>
    <submittedName>
        <fullName evidence="3">Uncharacterized protein</fullName>
    </submittedName>
</protein>
<gene>
    <name evidence="3" type="primary">Contig11710.g12526</name>
    <name evidence="3" type="ORF">STYLEM_12309</name>
</gene>
<dbReference type="EMBL" id="CCKQ01011699">
    <property type="protein sequence ID" value="CDW83267.1"/>
    <property type="molecule type" value="Genomic_DNA"/>
</dbReference>
<feature type="compositionally biased region" description="Polar residues" evidence="2">
    <location>
        <begin position="439"/>
        <end position="448"/>
    </location>
</feature>
<dbReference type="InParanoid" id="A0A078APN4"/>
<evidence type="ECO:0000256" key="1">
    <source>
        <dbReference type="SAM" id="Coils"/>
    </source>
</evidence>
<feature type="region of interest" description="Disordered" evidence="2">
    <location>
        <begin position="1"/>
        <end position="67"/>
    </location>
</feature>
<reference evidence="3 4" key="1">
    <citation type="submission" date="2014-06" db="EMBL/GenBank/DDBJ databases">
        <authorList>
            <person name="Swart Estienne"/>
        </authorList>
    </citation>
    <scope>NUCLEOTIDE SEQUENCE [LARGE SCALE GENOMIC DNA]</scope>
    <source>
        <strain evidence="3 4">130c</strain>
    </source>
</reference>